<evidence type="ECO:0000313" key="2">
    <source>
        <dbReference type="Proteomes" id="UP001259832"/>
    </source>
</evidence>
<dbReference type="AlphaFoldDB" id="A0AAD9GER9"/>
<evidence type="ECO:0000313" key="1">
    <source>
        <dbReference type="EMBL" id="KAK1937129.1"/>
    </source>
</evidence>
<proteinExistence type="predicted"/>
<organism evidence="1 2">
    <name type="scientific">Phytophthora citrophthora</name>
    <dbReference type="NCBI Taxonomy" id="4793"/>
    <lineage>
        <taxon>Eukaryota</taxon>
        <taxon>Sar</taxon>
        <taxon>Stramenopiles</taxon>
        <taxon>Oomycota</taxon>
        <taxon>Peronosporomycetes</taxon>
        <taxon>Peronosporales</taxon>
        <taxon>Peronosporaceae</taxon>
        <taxon>Phytophthora</taxon>
    </lineage>
</organism>
<sequence length="78" mass="8464">MAAPATSPIMLPIPPYLLPSLDRINTALEVAAEQPPPAHGTLRVCQATEDEWNAFAITDGNVVQTNFWNGSLTLKKFT</sequence>
<keyword evidence="2" id="KW-1185">Reference proteome</keyword>
<dbReference type="EMBL" id="JASMQC010000020">
    <property type="protein sequence ID" value="KAK1937129.1"/>
    <property type="molecule type" value="Genomic_DNA"/>
</dbReference>
<accession>A0AAD9GER9</accession>
<protein>
    <submittedName>
        <fullName evidence="1">Uncharacterized protein</fullName>
    </submittedName>
</protein>
<name>A0AAD9GER9_9STRA</name>
<comment type="caution">
    <text evidence="1">The sequence shown here is derived from an EMBL/GenBank/DDBJ whole genome shotgun (WGS) entry which is preliminary data.</text>
</comment>
<dbReference type="Proteomes" id="UP001259832">
    <property type="component" value="Unassembled WGS sequence"/>
</dbReference>
<reference evidence="1" key="1">
    <citation type="submission" date="2023-08" db="EMBL/GenBank/DDBJ databases">
        <title>Reference Genome Resource for the Citrus Pathogen Phytophthora citrophthora.</title>
        <authorList>
            <person name="Moller H."/>
            <person name="Coetzee B."/>
            <person name="Rose L.J."/>
            <person name="Van Niekerk J.M."/>
        </authorList>
    </citation>
    <scope>NUCLEOTIDE SEQUENCE</scope>
    <source>
        <strain evidence="1">STE-U-9442</strain>
    </source>
</reference>
<gene>
    <name evidence="1" type="ORF">P3T76_009907</name>
</gene>